<accession>A0ABQ0AB19</accession>
<keyword evidence="2" id="KW-1003">Cell membrane</keyword>
<keyword evidence="8" id="KW-1185">Reference proteome</keyword>
<evidence type="ECO:0000313" key="7">
    <source>
        <dbReference type="EMBL" id="GAA6168851.1"/>
    </source>
</evidence>
<evidence type="ECO:0000256" key="4">
    <source>
        <dbReference type="ARBA" id="ARBA00022679"/>
    </source>
</evidence>
<keyword evidence="3" id="KW-0328">Glycosyltransferase</keyword>
<evidence type="ECO:0000259" key="6">
    <source>
        <dbReference type="Pfam" id="PF00535"/>
    </source>
</evidence>
<dbReference type="Pfam" id="PF00535">
    <property type="entry name" value="Glycos_transf_2"/>
    <property type="match status" value="1"/>
</dbReference>
<dbReference type="InterPro" id="IPR029044">
    <property type="entry name" value="Nucleotide-diphossugar_trans"/>
</dbReference>
<dbReference type="PANTHER" id="PTHR43646:SF2">
    <property type="entry name" value="GLYCOSYLTRANSFERASE 2-LIKE DOMAIN-CONTAINING PROTEIN"/>
    <property type="match status" value="1"/>
</dbReference>
<keyword evidence="4" id="KW-0808">Transferase</keyword>
<dbReference type="Gene3D" id="3.90.550.10">
    <property type="entry name" value="Spore Coat Polysaccharide Biosynthesis Protein SpsA, Chain A"/>
    <property type="match status" value="1"/>
</dbReference>
<keyword evidence="5" id="KW-0472">Membrane</keyword>
<dbReference type="Proteomes" id="UP001465153">
    <property type="component" value="Unassembled WGS sequence"/>
</dbReference>
<evidence type="ECO:0000256" key="3">
    <source>
        <dbReference type="ARBA" id="ARBA00022676"/>
    </source>
</evidence>
<reference evidence="7 8" key="1">
    <citation type="submission" date="2024-04" db="EMBL/GenBank/DDBJ databases">
        <title>Draft genome sequence of Sessilibacter corallicola NBRC 116591.</title>
        <authorList>
            <person name="Miyakawa T."/>
            <person name="Kusuya Y."/>
            <person name="Miura T."/>
        </authorList>
    </citation>
    <scope>NUCLEOTIDE SEQUENCE [LARGE SCALE GENOMIC DNA]</scope>
    <source>
        <strain evidence="7 8">KU-00831-HH</strain>
    </source>
</reference>
<comment type="subcellular location">
    <subcellularLocation>
        <location evidence="1">Cell membrane</location>
    </subcellularLocation>
</comment>
<evidence type="ECO:0000256" key="1">
    <source>
        <dbReference type="ARBA" id="ARBA00004236"/>
    </source>
</evidence>
<evidence type="ECO:0000313" key="8">
    <source>
        <dbReference type="Proteomes" id="UP001465153"/>
    </source>
</evidence>
<dbReference type="CDD" id="cd02522">
    <property type="entry name" value="GT_2_like_a"/>
    <property type="match status" value="1"/>
</dbReference>
<protein>
    <submittedName>
        <fullName evidence="7">TIGR04283 family arsenosugar biosynthesis glycosyltransferase</fullName>
    </submittedName>
</protein>
<dbReference type="PANTHER" id="PTHR43646">
    <property type="entry name" value="GLYCOSYLTRANSFERASE"/>
    <property type="match status" value="1"/>
</dbReference>
<organism evidence="7 8">
    <name type="scientific">Sessilibacter corallicola</name>
    <dbReference type="NCBI Taxonomy" id="2904075"/>
    <lineage>
        <taxon>Bacteria</taxon>
        <taxon>Pseudomonadati</taxon>
        <taxon>Pseudomonadota</taxon>
        <taxon>Gammaproteobacteria</taxon>
        <taxon>Cellvibrionales</taxon>
        <taxon>Cellvibrionaceae</taxon>
        <taxon>Sessilibacter</taxon>
    </lineage>
</organism>
<dbReference type="NCBIfam" id="TIGR04283">
    <property type="entry name" value="glyco_like_mftF"/>
    <property type="match status" value="1"/>
</dbReference>
<sequence length="229" mass="26196">MIRMTSKLSIVIPIYNESQQLPELFDHLSPYRERGHQIIFVDGESEDNSVELIDQAGFVVVPSTRSRAAQMNNGARQATQDILLFLHADTRLPENADALIVSALSNPRQVWGRFDAHITGDHFLLTVVGKMMSMRSRLTGIATGDQGIFIKRTFFENIGGYASQPLMEDVEISRRLVRLAKPVCLRECVSTSGRRWIHRGVMKTIALMWYLRFLYWRGVDPKELAKKYR</sequence>
<feature type="domain" description="Glycosyltransferase 2-like" evidence="6">
    <location>
        <begin position="9"/>
        <end position="122"/>
    </location>
</feature>
<dbReference type="InterPro" id="IPR001173">
    <property type="entry name" value="Glyco_trans_2-like"/>
</dbReference>
<evidence type="ECO:0000256" key="5">
    <source>
        <dbReference type="ARBA" id="ARBA00023136"/>
    </source>
</evidence>
<dbReference type="InterPro" id="IPR026461">
    <property type="entry name" value="Trfase_2_rSAM/seldom_assoc"/>
</dbReference>
<dbReference type="EMBL" id="BAABWN010000008">
    <property type="protein sequence ID" value="GAA6168851.1"/>
    <property type="molecule type" value="Genomic_DNA"/>
</dbReference>
<comment type="caution">
    <text evidence="7">The sequence shown here is derived from an EMBL/GenBank/DDBJ whole genome shotgun (WGS) entry which is preliminary data.</text>
</comment>
<dbReference type="SUPFAM" id="SSF53448">
    <property type="entry name" value="Nucleotide-diphospho-sugar transferases"/>
    <property type="match status" value="1"/>
</dbReference>
<name>A0ABQ0AB19_9GAMM</name>
<evidence type="ECO:0000256" key="2">
    <source>
        <dbReference type="ARBA" id="ARBA00022475"/>
    </source>
</evidence>
<proteinExistence type="predicted"/>
<gene>
    <name evidence="7" type="ORF">NBRC116591_26620</name>
</gene>